<dbReference type="Gene3D" id="3.30.1360.150">
    <property type="match status" value="1"/>
</dbReference>
<feature type="signal peptide" evidence="1">
    <location>
        <begin position="1"/>
        <end position="24"/>
    </location>
</feature>
<gene>
    <name evidence="2" type="ORF">H8S64_17630</name>
</gene>
<reference evidence="2 3" key="1">
    <citation type="submission" date="2020-08" db="EMBL/GenBank/DDBJ databases">
        <title>Genome public.</title>
        <authorList>
            <person name="Liu C."/>
            <person name="Sun Q."/>
        </authorList>
    </citation>
    <scope>NUCLEOTIDE SEQUENCE [LARGE SCALE GENOMIC DNA]</scope>
    <source>
        <strain evidence="2 3">NSJ-56</strain>
    </source>
</reference>
<organism evidence="2 3">
    <name type="scientific">Butyricimonas hominis</name>
    <dbReference type="NCBI Taxonomy" id="2763032"/>
    <lineage>
        <taxon>Bacteria</taxon>
        <taxon>Pseudomonadati</taxon>
        <taxon>Bacteroidota</taxon>
        <taxon>Bacteroidia</taxon>
        <taxon>Bacteroidales</taxon>
        <taxon>Odoribacteraceae</taxon>
        <taxon>Butyricimonas</taxon>
    </lineage>
</organism>
<evidence type="ECO:0000313" key="2">
    <source>
        <dbReference type="EMBL" id="MBC5622916.1"/>
    </source>
</evidence>
<dbReference type="EMBL" id="JACOOH010000008">
    <property type="protein sequence ID" value="MBC5622916.1"/>
    <property type="molecule type" value="Genomic_DNA"/>
</dbReference>
<sequence>MRILVVRKLILLGLAFLAVQNVFAEGNKPKLVVGIVVSHFYPEWLDMYGDKLSENGLKRLVQQGLRVNANYNYMYTQTGVDHASIYTGMLPAEHGIVSRAWHDRLRRKRQFATNSDRYTEIGEQQADSIKSLAPDYLQTMSLGSAMKMNNPMSRVYSVAMNGDEAVLSGGSSADMAIWFSEKTGKWVSSTYYQPVLPDWLRAYNTWVESDHFVNKGWMMLSDEDKSAARIRLRNHFYYDIARAKREYNTYRVLKATPYGNTLVRVLAEKLIDAERLGEDNDPDLLAVNFSCLDYMYRDFAIDSEEEKDMLIRLDMDVAELLRKLDAKVGKGNYTVFMTFSETRELMPEDLRKIKVNSDYFSIFRAVALLKSYLALIYGPGDWIADYDQGQIYLNRGLIEERKLEVKEVQDKVADFMIEFEGVAKVMTAYSLIHTSFPDGMNRLVQNSFSHKRSGDVLFCIHPTWVSELKEMEDTYFRHSKRSIVPLYLYGAGVKPGIKEDAMMSDLLPTLCKILGIRTPYTAHGKPMQ</sequence>
<dbReference type="RefSeq" id="WP_186977811.1">
    <property type="nucleotide sequence ID" value="NZ_JACOOH010000008.1"/>
</dbReference>
<proteinExistence type="predicted"/>
<dbReference type="Gene3D" id="3.40.720.10">
    <property type="entry name" value="Alkaline Phosphatase, subunit A"/>
    <property type="match status" value="1"/>
</dbReference>
<dbReference type="InterPro" id="IPR017850">
    <property type="entry name" value="Alkaline_phosphatase_core_sf"/>
</dbReference>
<dbReference type="Pfam" id="PF01663">
    <property type="entry name" value="Phosphodiest"/>
    <property type="match status" value="1"/>
</dbReference>
<feature type="chain" id="PRO_5045950530" evidence="1">
    <location>
        <begin position="25"/>
        <end position="528"/>
    </location>
</feature>
<evidence type="ECO:0000256" key="1">
    <source>
        <dbReference type="SAM" id="SignalP"/>
    </source>
</evidence>
<dbReference type="CDD" id="cd16016">
    <property type="entry name" value="AP-SPAP"/>
    <property type="match status" value="1"/>
</dbReference>
<name>A0ABR7D4R4_9BACT</name>
<evidence type="ECO:0000313" key="3">
    <source>
        <dbReference type="Proteomes" id="UP000646484"/>
    </source>
</evidence>
<dbReference type="InterPro" id="IPR026263">
    <property type="entry name" value="Alkaline_phosphatase_prok"/>
</dbReference>
<dbReference type="Proteomes" id="UP000646484">
    <property type="component" value="Unassembled WGS sequence"/>
</dbReference>
<protein>
    <submittedName>
        <fullName evidence="2">Alkaline phosphatase family protein</fullName>
    </submittedName>
</protein>
<accession>A0ABR7D4R4</accession>
<keyword evidence="1" id="KW-0732">Signal</keyword>
<dbReference type="SUPFAM" id="SSF53649">
    <property type="entry name" value="Alkaline phosphatase-like"/>
    <property type="match status" value="1"/>
</dbReference>
<keyword evidence="3" id="KW-1185">Reference proteome</keyword>
<comment type="caution">
    <text evidence="2">The sequence shown here is derived from an EMBL/GenBank/DDBJ whole genome shotgun (WGS) entry which is preliminary data.</text>
</comment>
<dbReference type="PIRSF" id="PIRSF031924">
    <property type="entry name" value="Pi-irrepressible_AP"/>
    <property type="match status" value="1"/>
</dbReference>
<dbReference type="InterPro" id="IPR002591">
    <property type="entry name" value="Phosphodiest/P_Trfase"/>
</dbReference>